<dbReference type="SUPFAM" id="SSF52777">
    <property type="entry name" value="CoA-dependent acyltransferases"/>
    <property type="match status" value="1"/>
</dbReference>
<dbReference type="VEuPathDB" id="FungiDB:FVEG_16705"/>
<dbReference type="EMBL" id="DS022255">
    <property type="protein sequence ID" value="EWG50867.1"/>
    <property type="molecule type" value="Genomic_DNA"/>
</dbReference>
<dbReference type="EMBL" id="CM000586">
    <property type="protein sequence ID" value="EWG50867.1"/>
    <property type="molecule type" value="Genomic_DNA"/>
</dbReference>
<name>W7N2E9_GIBM7</name>
<dbReference type="AlphaFoldDB" id="W7N2E9"/>
<dbReference type="Proteomes" id="UP000009096">
    <property type="component" value="Chromosome 9"/>
</dbReference>
<dbReference type="KEGG" id="fvr:FVEG_16705"/>
<protein>
    <submittedName>
        <fullName evidence="1">Uncharacterized protein</fullName>
    </submittedName>
</protein>
<dbReference type="GeneID" id="30073581"/>
<proteinExistence type="predicted"/>
<dbReference type="RefSeq" id="XP_018757058.1">
    <property type="nucleotide sequence ID" value="XM_018905946.1"/>
</dbReference>
<keyword evidence="2" id="KW-1185">Reference proteome</keyword>
<dbReference type="STRING" id="334819.W7N2E9"/>
<evidence type="ECO:0000313" key="1">
    <source>
        <dbReference type="EMBL" id="EWG50867.1"/>
    </source>
</evidence>
<gene>
    <name evidence="1" type="ORF">FVEG_16705</name>
</gene>
<reference evidence="1 2" key="1">
    <citation type="journal article" date="2010" name="Nature">
        <title>Comparative genomics reveals mobile pathogenicity chromosomes in Fusarium.</title>
        <authorList>
            <person name="Ma L.J."/>
            <person name="van der Does H.C."/>
            <person name="Borkovich K.A."/>
            <person name="Coleman J.J."/>
            <person name="Daboussi M.J."/>
            <person name="Di Pietro A."/>
            <person name="Dufresne M."/>
            <person name="Freitag M."/>
            <person name="Grabherr M."/>
            <person name="Henrissat B."/>
            <person name="Houterman P.M."/>
            <person name="Kang S."/>
            <person name="Shim W.B."/>
            <person name="Woloshuk C."/>
            <person name="Xie X."/>
            <person name="Xu J.R."/>
            <person name="Antoniw J."/>
            <person name="Baker S.E."/>
            <person name="Bluhm B.H."/>
            <person name="Breakspear A."/>
            <person name="Brown D.W."/>
            <person name="Butchko R.A."/>
            <person name="Chapman S."/>
            <person name="Coulson R."/>
            <person name="Coutinho P.M."/>
            <person name="Danchin E.G."/>
            <person name="Diener A."/>
            <person name="Gale L.R."/>
            <person name="Gardiner D.M."/>
            <person name="Goff S."/>
            <person name="Hammond-Kosack K.E."/>
            <person name="Hilburn K."/>
            <person name="Hua-Van A."/>
            <person name="Jonkers W."/>
            <person name="Kazan K."/>
            <person name="Kodira C.D."/>
            <person name="Koehrsen M."/>
            <person name="Kumar L."/>
            <person name="Lee Y.H."/>
            <person name="Li L."/>
            <person name="Manners J.M."/>
            <person name="Miranda-Saavedra D."/>
            <person name="Mukherjee M."/>
            <person name="Park G."/>
            <person name="Park J."/>
            <person name="Park S.Y."/>
            <person name="Proctor R.H."/>
            <person name="Regev A."/>
            <person name="Ruiz-Roldan M.C."/>
            <person name="Sain D."/>
            <person name="Sakthikumar S."/>
            <person name="Sykes S."/>
            <person name="Schwartz D.C."/>
            <person name="Turgeon B.G."/>
            <person name="Wapinski I."/>
            <person name="Yoder O."/>
            <person name="Young S."/>
            <person name="Zeng Q."/>
            <person name="Zhou S."/>
            <person name="Galagan J."/>
            <person name="Cuomo C.A."/>
            <person name="Kistler H.C."/>
            <person name="Rep M."/>
        </authorList>
    </citation>
    <scope>NUCLEOTIDE SEQUENCE [LARGE SCALE GENOMIC DNA]</scope>
    <source>
        <strain evidence="2">M3125 / FGSC 7600</strain>
    </source>
</reference>
<accession>W7N2E9</accession>
<sequence length="212" mass="22960">MDAALFVLISGVVVVMVGMRGGEDAALFVLIASVVVIPKTAGIHTATQFWKEYFSDLNASAFPHLTSPLDVPYPDARSEQRMTFTTLQRSTWPEALFGVVTEQRQTLANGPTRTVVPFRVHCASDQSLSDILTTVNGNDDAIRQFADVGLRNVASSGDDGSAACGFQTVLLVTEGDNEWSSPCEIHRKIGESELFIPCTNRALLLHCQMAGQ</sequence>
<organism evidence="1 2">
    <name type="scientific">Gibberella moniliformis (strain M3125 / FGSC 7600)</name>
    <name type="common">Maize ear and stalk rot fungus</name>
    <name type="synonym">Fusarium verticillioides</name>
    <dbReference type="NCBI Taxonomy" id="334819"/>
    <lineage>
        <taxon>Eukaryota</taxon>
        <taxon>Fungi</taxon>
        <taxon>Dikarya</taxon>
        <taxon>Ascomycota</taxon>
        <taxon>Pezizomycotina</taxon>
        <taxon>Sordariomycetes</taxon>
        <taxon>Hypocreomycetidae</taxon>
        <taxon>Hypocreales</taxon>
        <taxon>Nectriaceae</taxon>
        <taxon>Fusarium</taxon>
        <taxon>Fusarium fujikuroi species complex</taxon>
    </lineage>
</organism>
<evidence type="ECO:0000313" key="2">
    <source>
        <dbReference type="Proteomes" id="UP000009096"/>
    </source>
</evidence>